<protein>
    <submittedName>
        <fullName evidence="1">Uncharacterized protein</fullName>
    </submittedName>
</protein>
<accession>A0A1G7UCC1</accession>
<proteinExistence type="predicted"/>
<dbReference type="EMBL" id="FNBL01000021">
    <property type="protein sequence ID" value="SDG45245.1"/>
    <property type="molecule type" value="Genomic_DNA"/>
</dbReference>
<dbReference type="AlphaFoldDB" id="A0A1G7UCC1"/>
<organism evidence="1 2">
    <name type="scientific">Celeribacter baekdonensis</name>
    <dbReference type="NCBI Taxonomy" id="875171"/>
    <lineage>
        <taxon>Bacteria</taxon>
        <taxon>Pseudomonadati</taxon>
        <taxon>Pseudomonadota</taxon>
        <taxon>Alphaproteobacteria</taxon>
        <taxon>Rhodobacterales</taxon>
        <taxon>Roseobacteraceae</taxon>
        <taxon>Celeribacter</taxon>
    </lineage>
</organism>
<name>A0A1G7UCC1_9RHOB</name>
<evidence type="ECO:0000313" key="1">
    <source>
        <dbReference type="EMBL" id="SDG45245.1"/>
    </source>
</evidence>
<sequence>MVAKGDGREYIGHKGHTVEQIDDIIANPRPDLSGFVEGRGRYKGQDMTLLTGQDGHWVLLDPDGNVIAVSNRNVPLGDNENTPRDIIRPLE</sequence>
<dbReference type="Proteomes" id="UP000182284">
    <property type="component" value="Unassembled WGS sequence"/>
</dbReference>
<gene>
    <name evidence="1" type="ORF">SAMN04488117_12136</name>
</gene>
<evidence type="ECO:0000313" key="2">
    <source>
        <dbReference type="Proteomes" id="UP000182284"/>
    </source>
</evidence>
<reference evidence="1 2" key="1">
    <citation type="submission" date="2016-10" db="EMBL/GenBank/DDBJ databases">
        <authorList>
            <person name="de Groot N.N."/>
        </authorList>
    </citation>
    <scope>NUCLEOTIDE SEQUENCE [LARGE SCALE GENOMIC DNA]</scope>
    <source>
        <strain evidence="1 2">DSM 27375</strain>
    </source>
</reference>